<name>A0A7Y9XI66_9ACTN</name>
<organism evidence="1 2">
    <name type="scientific">Nocardiopsis sinuspersici</name>
    <dbReference type="NCBI Taxonomy" id="501010"/>
    <lineage>
        <taxon>Bacteria</taxon>
        <taxon>Bacillati</taxon>
        <taxon>Actinomycetota</taxon>
        <taxon>Actinomycetes</taxon>
        <taxon>Streptosporangiales</taxon>
        <taxon>Nocardiopsidaceae</taxon>
        <taxon>Nocardiopsis</taxon>
    </lineage>
</organism>
<gene>
    <name evidence="1" type="ORF">HNR06_004494</name>
</gene>
<evidence type="ECO:0000313" key="2">
    <source>
        <dbReference type="Proteomes" id="UP000584931"/>
    </source>
</evidence>
<dbReference type="AlphaFoldDB" id="A0A7Y9XI66"/>
<protein>
    <submittedName>
        <fullName evidence="1">Uncharacterized protein</fullName>
    </submittedName>
</protein>
<reference evidence="1 2" key="1">
    <citation type="submission" date="2020-07" db="EMBL/GenBank/DDBJ databases">
        <title>Sequencing the genomes of 1000 actinobacteria strains.</title>
        <authorList>
            <person name="Klenk H.-P."/>
        </authorList>
    </citation>
    <scope>NUCLEOTIDE SEQUENCE [LARGE SCALE GENOMIC DNA]</scope>
    <source>
        <strain evidence="1 2">DSM 45278</strain>
    </source>
</reference>
<evidence type="ECO:0000313" key="1">
    <source>
        <dbReference type="EMBL" id="NYH54905.1"/>
    </source>
</evidence>
<comment type="caution">
    <text evidence="1">The sequence shown here is derived from an EMBL/GenBank/DDBJ whole genome shotgun (WGS) entry which is preliminary data.</text>
</comment>
<accession>A0A7Y9XI66</accession>
<sequence length="30" mass="2996">MLFLGFEATFTSGAELPVDGGLGAGLDPGR</sequence>
<dbReference type="Proteomes" id="UP000584931">
    <property type="component" value="Unassembled WGS sequence"/>
</dbReference>
<proteinExistence type="predicted"/>
<dbReference type="EMBL" id="JACCHL010000001">
    <property type="protein sequence ID" value="NYH54905.1"/>
    <property type="molecule type" value="Genomic_DNA"/>
</dbReference>